<organism evidence="1 2">
    <name type="scientific">Pontibacter aydingkolensis</name>
    <dbReference type="NCBI Taxonomy" id="1911536"/>
    <lineage>
        <taxon>Bacteria</taxon>
        <taxon>Pseudomonadati</taxon>
        <taxon>Bacteroidota</taxon>
        <taxon>Cytophagia</taxon>
        <taxon>Cytophagales</taxon>
        <taxon>Hymenobacteraceae</taxon>
        <taxon>Pontibacter</taxon>
    </lineage>
</organism>
<comment type="caution">
    <text evidence="1">The sequence shown here is derived from an EMBL/GenBank/DDBJ whole genome shotgun (WGS) entry which is preliminary data.</text>
</comment>
<evidence type="ECO:0000313" key="2">
    <source>
        <dbReference type="Proteomes" id="UP000813018"/>
    </source>
</evidence>
<accession>A0ABS7CNZ1</accession>
<sequence>MPKYNLIWKAPDAGFAEAILLATGGEGGAPLQEVLLMADAADGTVYTFKEAEEALEKLTAAGLVQVQKNKLALTPAFMHAYESMDTADKEALFELLQNYVLTEQSIDEAREILKKYKLKNYYQQYLEQYG</sequence>
<dbReference type="RefSeq" id="WP_219875447.1">
    <property type="nucleotide sequence ID" value="NZ_JAHYXK010000001.1"/>
</dbReference>
<dbReference type="EMBL" id="JAHYXK010000001">
    <property type="protein sequence ID" value="MBW7465554.1"/>
    <property type="molecule type" value="Genomic_DNA"/>
</dbReference>
<evidence type="ECO:0000313" key="1">
    <source>
        <dbReference type="EMBL" id="MBW7465554.1"/>
    </source>
</evidence>
<dbReference type="Proteomes" id="UP000813018">
    <property type="component" value="Unassembled WGS sequence"/>
</dbReference>
<proteinExistence type="predicted"/>
<keyword evidence="2" id="KW-1185">Reference proteome</keyword>
<reference evidence="1 2" key="1">
    <citation type="journal article" date="2016" name="Int. J. Syst. Evol. Microbiol.">
        <title>Pontibacter aydingkolensis sp. nov., isolated from soil of a salt lake.</title>
        <authorList>
            <person name="Osman G."/>
            <person name="Zhang T."/>
            <person name="Lou K."/>
            <person name="Gao Y."/>
            <person name="Chang W."/>
            <person name="Lin Q."/>
            <person name="Yang H.M."/>
            <person name="Huo X.D."/>
            <person name="Wang N."/>
        </authorList>
    </citation>
    <scope>NUCLEOTIDE SEQUENCE [LARGE SCALE GENOMIC DNA]</scope>
    <source>
        <strain evidence="1 2">KACC 19255</strain>
    </source>
</reference>
<protein>
    <submittedName>
        <fullName evidence="1">Uncharacterized protein</fullName>
    </submittedName>
</protein>
<name>A0ABS7CNZ1_9BACT</name>
<gene>
    <name evidence="1" type="ORF">K0O23_00615</name>
</gene>